<name>A0ABM1ZLH0_AEDAL</name>
<keyword evidence="2" id="KW-1133">Transmembrane helix</keyword>
<sequence>MANIIIQTIRHQHASPNTVYHALYEYYFLGIPKKELARIYGKSESTIGYWITIYEENGVYKRKQRKLVYKKFSATMREWLVDLYRREPVLFLDEVRQKFYKRFFIAISVSSICLILHGSGMTWKCIERRAMQIRDDEITRFVRELLSVPWDRSNLVFLDEVSFDNRDMLRRKGYGIVGQKILYRGEFCRKPRVSFLCFLGVGGMLDSFWTDGIFNRRNFFECCRKFALTNREVQKYPGFYSVWILDGARIHCDMNIIRYLRSIGIIPIFLPPYCPFFNPTEIVFGLVKRDLKKQHVEGSPILRL</sequence>
<comment type="subcellular location">
    <subcellularLocation>
        <location evidence="1">Nucleus</location>
    </subcellularLocation>
</comment>
<dbReference type="NCBIfam" id="NF033545">
    <property type="entry name" value="transpos_IS630"/>
    <property type="match status" value="1"/>
</dbReference>
<dbReference type="Proteomes" id="UP000069940">
    <property type="component" value="Unassembled WGS sequence"/>
</dbReference>
<evidence type="ECO:0000313" key="5">
    <source>
        <dbReference type="Proteomes" id="UP000069940"/>
    </source>
</evidence>
<proteinExistence type="predicted"/>
<dbReference type="InterPro" id="IPR038717">
    <property type="entry name" value="Tc1-like_DDE_dom"/>
</dbReference>
<dbReference type="InterPro" id="IPR047655">
    <property type="entry name" value="Transpos_IS630-like"/>
</dbReference>
<feature type="domain" description="Tc1-like transposase DDE" evidence="3">
    <location>
        <begin position="155"/>
        <end position="294"/>
    </location>
</feature>
<keyword evidence="2" id="KW-0812">Transmembrane</keyword>
<dbReference type="InterPro" id="IPR009057">
    <property type="entry name" value="Homeodomain-like_sf"/>
</dbReference>
<evidence type="ECO:0000313" key="4">
    <source>
        <dbReference type="EnsemblMetazoa" id="AALFPA23_019632.P28880"/>
    </source>
</evidence>
<accession>A0ABM1ZLH0</accession>
<evidence type="ECO:0000259" key="3">
    <source>
        <dbReference type="Pfam" id="PF13358"/>
    </source>
</evidence>
<keyword evidence="5" id="KW-1185">Reference proteome</keyword>
<evidence type="ECO:0000256" key="2">
    <source>
        <dbReference type="SAM" id="Phobius"/>
    </source>
</evidence>
<dbReference type="GeneID" id="134287913"/>
<dbReference type="EnsemblMetazoa" id="AALFPA23_019632.R28880">
    <property type="protein sequence ID" value="AALFPA23_019632.P28880"/>
    <property type="gene ID" value="AALFPA23_019632"/>
</dbReference>
<dbReference type="PANTHER" id="PTHR46564">
    <property type="entry name" value="TRANSPOSASE"/>
    <property type="match status" value="1"/>
</dbReference>
<dbReference type="SUPFAM" id="SSF46689">
    <property type="entry name" value="Homeodomain-like"/>
    <property type="match status" value="1"/>
</dbReference>
<dbReference type="Pfam" id="PF13358">
    <property type="entry name" value="DDE_3"/>
    <property type="match status" value="1"/>
</dbReference>
<dbReference type="Gene3D" id="3.30.420.10">
    <property type="entry name" value="Ribonuclease H-like superfamily/Ribonuclease H"/>
    <property type="match status" value="1"/>
</dbReference>
<reference evidence="4" key="2">
    <citation type="submission" date="2025-05" db="UniProtKB">
        <authorList>
            <consortium name="EnsemblMetazoa"/>
        </authorList>
    </citation>
    <scope>IDENTIFICATION</scope>
    <source>
        <strain evidence="4">Foshan</strain>
    </source>
</reference>
<evidence type="ECO:0000256" key="1">
    <source>
        <dbReference type="ARBA" id="ARBA00004123"/>
    </source>
</evidence>
<dbReference type="InterPro" id="IPR036397">
    <property type="entry name" value="RNaseH_sf"/>
</dbReference>
<protein>
    <recommendedName>
        <fullName evidence="3">Tc1-like transposase DDE domain-containing protein</fullName>
    </recommendedName>
</protein>
<keyword evidence="2" id="KW-0472">Membrane</keyword>
<organism evidence="4 5">
    <name type="scientific">Aedes albopictus</name>
    <name type="common">Asian tiger mosquito</name>
    <name type="synonym">Stegomyia albopicta</name>
    <dbReference type="NCBI Taxonomy" id="7160"/>
    <lineage>
        <taxon>Eukaryota</taxon>
        <taxon>Metazoa</taxon>
        <taxon>Ecdysozoa</taxon>
        <taxon>Arthropoda</taxon>
        <taxon>Hexapoda</taxon>
        <taxon>Insecta</taxon>
        <taxon>Pterygota</taxon>
        <taxon>Neoptera</taxon>
        <taxon>Endopterygota</taxon>
        <taxon>Diptera</taxon>
        <taxon>Nematocera</taxon>
        <taxon>Culicoidea</taxon>
        <taxon>Culicidae</taxon>
        <taxon>Culicinae</taxon>
        <taxon>Aedini</taxon>
        <taxon>Aedes</taxon>
        <taxon>Stegomyia</taxon>
    </lineage>
</organism>
<dbReference type="RefSeq" id="XP_062707116.1">
    <property type="nucleotide sequence ID" value="XM_062851132.1"/>
</dbReference>
<reference evidence="5" key="1">
    <citation type="journal article" date="2015" name="Proc. Natl. Acad. Sci. U.S.A.">
        <title>Genome sequence of the Asian Tiger mosquito, Aedes albopictus, reveals insights into its biology, genetics, and evolution.</title>
        <authorList>
            <person name="Chen X.G."/>
            <person name="Jiang X."/>
            <person name="Gu J."/>
            <person name="Xu M."/>
            <person name="Wu Y."/>
            <person name="Deng Y."/>
            <person name="Zhang C."/>
            <person name="Bonizzoni M."/>
            <person name="Dermauw W."/>
            <person name="Vontas J."/>
            <person name="Armbruster P."/>
            <person name="Huang X."/>
            <person name="Yang Y."/>
            <person name="Zhang H."/>
            <person name="He W."/>
            <person name="Peng H."/>
            <person name="Liu Y."/>
            <person name="Wu K."/>
            <person name="Chen J."/>
            <person name="Lirakis M."/>
            <person name="Topalis P."/>
            <person name="Van Leeuwen T."/>
            <person name="Hall A.B."/>
            <person name="Jiang X."/>
            <person name="Thorpe C."/>
            <person name="Mueller R.L."/>
            <person name="Sun C."/>
            <person name="Waterhouse R.M."/>
            <person name="Yan G."/>
            <person name="Tu Z.J."/>
            <person name="Fang X."/>
            <person name="James A.A."/>
        </authorList>
    </citation>
    <scope>NUCLEOTIDE SEQUENCE [LARGE SCALE GENOMIC DNA]</scope>
    <source>
        <strain evidence="5">Foshan</strain>
    </source>
</reference>
<dbReference type="PANTHER" id="PTHR46564:SF1">
    <property type="entry name" value="TRANSPOSASE"/>
    <property type="match status" value="1"/>
</dbReference>
<feature type="transmembrane region" description="Helical" evidence="2">
    <location>
        <begin position="103"/>
        <end position="123"/>
    </location>
</feature>